<evidence type="ECO:0000256" key="2">
    <source>
        <dbReference type="SAM" id="SignalP"/>
    </source>
</evidence>
<dbReference type="Gene3D" id="3.40.190.150">
    <property type="entry name" value="Bordetella uptake gene, domain 1"/>
    <property type="match status" value="1"/>
</dbReference>
<dbReference type="InterPro" id="IPR042100">
    <property type="entry name" value="Bug_dom1"/>
</dbReference>
<keyword evidence="2" id="KW-0732">Signal</keyword>
<dbReference type="OrthoDB" id="8678477at2"/>
<comment type="similarity">
    <text evidence="1">Belongs to the UPF0065 (bug) family.</text>
</comment>
<dbReference type="PANTHER" id="PTHR42928">
    <property type="entry name" value="TRICARBOXYLATE-BINDING PROTEIN"/>
    <property type="match status" value="1"/>
</dbReference>
<protein>
    <submittedName>
        <fullName evidence="3">Tripartite tricarboxylate transporter substrate binding protein</fullName>
    </submittedName>
</protein>
<sequence>MSRILRRSIVLGALGLIAAASALAQPAWPAARPITLIVPFTAGGGTDGIARLFAQKLGQQIGQSVVVDNVGGGGGTIGTQKAAQAAPDGYTILMAVDSPAAIAQYVNPQAVKYDTQRDFAPVGMLSTLPLVIMGRPGLAASSFQDVIALAKANPGKLTYATSGIGTVLHLAMERFQQQAGFRLVHVPYRGGAQAITDLIGNQVDLAILPTGSAVPLVGSKKVKGLAVTDARRLPALPEVPSITELPGFKDLAMTAWIGIFAPAGTPAPVIERLNTEMNRVLQMPDVRARFAEQAIIPGGGSAADFGSFVKSEQSRYERIVRTANIRE</sequence>
<feature type="signal peptide" evidence="2">
    <location>
        <begin position="1"/>
        <end position="24"/>
    </location>
</feature>
<dbReference type="Gene3D" id="3.40.190.10">
    <property type="entry name" value="Periplasmic binding protein-like II"/>
    <property type="match status" value="1"/>
</dbReference>
<organism evidence="3 4">
    <name type="scientific">Ramlibacter henchirensis</name>
    <dbReference type="NCBI Taxonomy" id="204072"/>
    <lineage>
        <taxon>Bacteria</taxon>
        <taxon>Pseudomonadati</taxon>
        <taxon>Pseudomonadota</taxon>
        <taxon>Betaproteobacteria</taxon>
        <taxon>Burkholderiales</taxon>
        <taxon>Comamonadaceae</taxon>
        <taxon>Ramlibacter</taxon>
    </lineage>
</organism>
<dbReference type="PIRSF" id="PIRSF017082">
    <property type="entry name" value="YflP"/>
    <property type="match status" value="1"/>
</dbReference>
<evidence type="ECO:0000313" key="4">
    <source>
        <dbReference type="Proteomes" id="UP000298180"/>
    </source>
</evidence>
<comment type="caution">
    <text evidence="3">The sequence shown here is derived from an EMBL/GenBank/DDBJ whole genome shotgun (WGS) entry which is preliminary data.</text>
</comment>
<proteinExistence type="inferred from homology"/>
<evidence type="ECO:0000256" key="1">
    <source>
        <dbReference type="ARBA" id="ARBA00006987"/>
    </source>
</evidence>
<dbReference type="Proteomes" id="UP000298180">
    <property type="component" value="Unassembled WGS sequence"/>
</dbReference>
<dbReference type="Pfam" id="PF03401">
    <property type="entry name" value="TctC"/>
    <property type="match status" value="1"/>
</dbReference>
<accession>A0A4Z0C405</accession>
<dbReference type="EMBL" id="SMLM01000001">
    <property type="protein sequence ID" value="TFZ05584.1"/>
    <property type="molecule type" value="Genomic_DNA"/>
</dbReference>
<gene>
    <name evidence="3" type="ORF">EZ313_02650</name>
</gene>
<dbReference type="PANTHER" id="PTHR42928:SF5">
    <property type="entry name" value="BLR1237 PROTEIN"/>
    <property type="match status" value="1"/>
</dbReference>
<keyword evidence="4" id="KW-1185">Reference proteome</keyword>
<dbReference type="AlphaFoldDB" id="A0A4Z0C405"/>
<dbReference type="SUPFAM" id="SSF53850">
    <property type="entry name" value="Periplasmic binding protein-like II"/>
    <property type="match status" value="1"/>
</dbReference>
<reference evidence="3 4" key="1">
    <citation type="submission" date="2019-03" db="EMBL/GenBank/DDBJ databases">
        <title>Ramlibacter henchirensis DSM 14656, whole genome shotgun sequence.</title>
        <authorList>
            <person name="Zhang X."/>
            <person name="Feng G."/>
            <person name="Zhu H."/>
        </authorList>
    </citation>
    <scope>NUCLEOTIDE SEQUENCE [LARGE SCALE GENOMIC DNA]</scope>
    <source>
        <strain evidence="3 4">DSM 14656</strain>
    </source>
</reference>
<evidence type="ECO:0000313" key="3">
    <source>
        <dbReference type="EMBL" id="TFZ05584.1"/>
    </source>
</evidence>
<dbReference type="InterPro" id="IPR005064">
    <property type="entry name" value="BUG"/>
</dbReference>
<name>A0A4Z0C405_9BURK</name>
<dbReference type="RefSeq" id="WP_135261666.1">
    <property type="nucleotide sequence ID" value="NZ_SMLM01000001.1"/>
</dbReference>
<feature type="chain" id="PRO_5021198747" evidence="2">
    <location>
        <begin position="25"/>
        <end position="327"/>
    </location>
</feature>